<dbReference type="GeneID" id="78084715"/>
<evidence type="ECO:0000313" key="9">
    <source>
        <dbReference type="Proteomes" id="UP000006034"/>
    </source>
</evidence>
<dbReference type="GO" id="GO:0003984">
    <property type="term" value="F:acetolactate synthase activity"/>
    <property type="evidence" value="ECO:0007669"/>
    <property type="project" value="TreeGrafter"/>
</dbReference>
<evidence type="ECO:0000256" key="4">
    <source>
        <dbReference type="RuleBase" id="RU362132"/>
    </source>
</evidence>
<comment type="caution">
    <text evidence="8">The sequence shown here is derived from an EMBL/GenBank/DDBJ whole genome shotgun (WGS) entry which is preliminary data.</text>
</comment>
<dbReference type="OrthoDB" id="2254214at2"/>
<gene>
    <name evidence="8" type="ORF">HMPREF0179_02896</name>
</gene>
<evidence type="ECO:0000259" key="5">
    <source>
        <dbReference type="Pfam" id="PF00205"/>
    </source>
</evidence>
<dbReference type="SUPFAM" id="SSF52518">
    <property type="entry name" value="Thiamin diphosphate-binding fold (THDP-binding)"/>
    <property type="match status" value="2"/>
</dbReference>
<dbReference type="PANTHER" id="PTHR18968:SF13">
    <property type="entry name" value="ACETOLACTATE SYNTHASE CATALYTIC SUBUNIT, MITOCHONDRIAL"/>
    <property type="match status" value="1"/>
</dbReference>
<dbReference type="GO" id="GO:0050660">
    <property type="term" value="F:flavin adenine dinucleotide binding"/>
    <property type="evidence" value="ECO:0007669"/>
    <property type="project" value="TreeGrafter"/>
</dbReference>
<dbReference type="Gene3D" id="3.40.50.1220">
    <property type="entry name" value="TPP-binding domain"/>
    <property type="match status" value="1"/>
</dbReference>
<evidence type="ECO:0000259" key="7">
    <source>
        <dbReference type="Pfam" id="PF02776"/>
    </source>
</evidence>
<organism evidence="8 9">
    <name type="scientific">Bilophila wadsworthia (strain 3_1_6)</name>
    <dbReference type="NCBI Taxonomy" id="563192"/>
    <lineage>
        <taxon>Bacteria</taxon>
        <taxon>Pseudomonadati</taxon>
        <taxon>Thermodesulfobacteriota</taxon>
        <taxon>Desulfovibrionia</taxon>
        <taxon>Desulfovibrionales</taxon>
        <taxon>Desulfovibrionaceae</taxon>
        <taxon>Bilophila</taxon>
    </lineage>
</organism>
<feature type="domain" description="Thiamine pyrophosphate enzyme N-terminal TPP-binding" evidence="7">
    <location>
        <begin position="10"/>
        <end position="122"/>
    </location>
</feature>
<dbReference type="PANTHER" id="PTHR18968">
    <property type="entry name" value="THIAMINE PYROPHOSPHATE ENZYMES"/>
    <property type="match status" value="1"/>
</dbReference>
<evidence type="ECO:0000256" key="3">
    <source>
        <dbReference type="ARBA" id="ARBA00023052"/>
    </source>
</evidence>
<dbReference type="EMBL" id="ADCP02000001">
    <property type="protein sequence ID" value="EFV43373.1"/>
    <property type="molecule type" value="Genomic_DNA"/>
</dbReference>
<feature type="domain" description="Thiamine pyrophosphate enzyme central" evidence="5">
    <location>
        <begin position="197"/>
        <end position="335"/>
    </location>
</feature>
<reference evidence="8 9" key="1">
    <citation type="submission" date="2010-10" db="EMBL/GenBank/DDBJ databases">
        <authorList>
            <consortium name="The Broad Institute Genome Sequencing Platform"/>
            <person name="Ward D."/>
            <person name="Earl A."/>
            <person name="Feldgarden M."/>
            <person name="Young S.K."/>
            <person name="Gargeya S."/>
            <person name="Zeng Q."/>
            <person name="Alvarado L."/>
            <person name="Berlin A."/>
            <person name="Bochicchio J."/>
            <person name="Chapman S.B."/>
            <person name="Chen Z."/>
            <person name="Freedman E."/>
            <person name="Gellesch M."/>
            <person name="Goldberg J."/>
            <person name="Griggs A."/>
            <person name="Gujja S."/>
            <person name="Heilman E."/>
            <person name="Heiman D."/>
            <person name="Howarth C."/>
            <person name="Mehta T."/>
            <person name="Neiman D."/>
            <person name="Pearson M."/>
            <person name="Roberts A."/>
            <person name="Saif S."/>
            <person name="Shea T."/>
            <person name="Shenoy N."/>
            <person name="Sisk P."/>
            <person name="Stolte C."/>
            <person name="Sykes S."/>
            <person name="White J."/>
            <person name="Yandava C."/>
            <person name="Allen-Vercoe E."/>
            <person name="Sibley C."/>
            <person name="Ambrose C.E."/>
            <person name="Strauss J."/>
            <person name="Daigneault M."/>
            <person name="Haas B."/>
            <person name="Nusbaum C."/>
            <person name="Birren B."/>
        </authorList>
    </citation>
    <scope>NUCLEOTIDE SEQUENCE [LARGE SCALE GENOMIC DNA]</scope>
    <source>
        <strain evidence="8 9">3_1_6</strain>
    </source>
</reference>
<name>E5Y9I1_BILW3</name>
<dbReference type="PROSITE" id="PS00187">
    <property type="entry name" value="TPP_ENZYMES"/>
    <property type="match status" value="1"/>
</dbReference>
<proteinExistence type="inferred from homology"/>
<reference evidence="8 9" key="2">
    <citation type="submission" date="2013-04" db="EMBL/GenBank/DDBJ databases">
        <title>The Genome Sequence of Bilophila wadsworthia 3_1_6.</title>
        <authorList>
            <consortium name="The Broad Institute Genomics Platform"/>
            <person name="Earl A."/>
            <person name="Ward D."/>
            <person name="Feldgarden M."/>
            <person name="Gevers D."/>
            <person name="Sibley C."/>
            <person name="Strauss J."/>
            <person name="Allen-Vercoe E."/>
            <person name="Walker B."/>
            <person name="Young S."/>
            <person name="Zeng Q."/>
            <person name="Gargeya S."/>
            <person name="Fitzgerald M."/>
            <person name="Haas B."/>
            <person name="Abouelleil A."/>
            <person name="Allen A.W."/>
            <person name="Alvarado L."/>
            <person name="Arachchi H.M."/>
            <person name="Berlin A.M."/>
            <person name="Chapman S.B."/>
            <person name="Gainer-Dewar J."/>
            <person name="Goldberg J."/>
            <person name="Griggs A."/>
            <person name="Gujja S."/>
            <person name="Hansen M."/>
            <person name="Howarth C."/>
            <person name="Imamovic A."/>
            <person name="Ireland A."/>
            <person name="Larimer J."/>
            <person name="McCowan C."/>
            <person name="Murphy C."/>
            <person name="Pearson M."/>
            <person name="Poon T.W."/>
            <person name="Priest M."/>
            <person name="Roberts A."/>
            <person name="Saif S."/>
            <person name="Shea T."/>
            <person name="Sisk P."/>
            <person name="Sykes S."/>
            <person name="Wortman J."/>
            <person name="Nusbaum C."/>
            <person name="Birren B."/>
        </authorList>
    </citation>
    <scope>NUCLEOTIDE SEQUENCE [LARGE SCALE GENOMIC DNA]</scope>
    <source>
        <strain evidence="8 9">3_1_6</strain>
    </source>
</reference>
<sequence>MASCTEKHNTVGHSIGRMLLRHGIHEFFGQGLPQGLSLPFEELGLRQIAYRTENGGGYMADGYARVSKRPGVMIAQNGPAATLVVAPLAEALKSSIPLVVMLQEIPLKNEDRNAFQEFDHVRLFSACSKWTRRVHTADRVEDYVDQAFAVACSGRPGPVVLLFPNDMLGMPAEPEKRDIPLGHYPLDPVMPPLDAVRGVAERLLSSRNPVIVAGGGVHLSSACAALAGLQEHFSLPVATTVMGKGGVDERHPLSLGVLANATGPGSAGRHQRPILEEADFILLVGTRTDQNATDSWTLYPSDAVFAHIDMDSGEVGRNYEAIRLVGDARLTLEALADVMKTMDGGKRRTARAALEARIAAGRAAHDAEMASFLSNAGEPLHPAQVMAALQAVLTPESIVVADASFSSIWATNNLVSLRSGMRFITPRGMAGLGWGLPMALGAAVAEPEAPIYCITGDGGFAHVWSEMEVAARSNLKVTTIVLNNGILGYVKCSEKLRYGKNSTSVDIFPIDHVALAQACGLQGIRVEHAEELLPALEQARLSETSTLIEVMCSGDCPPITDFVGK</sequence>
<dbReference type="GO" id="GO:0000287">
    <property type="term" value="F:magnesium ion binding"/>
    <property type="evidence" value="ECO:0007669"/>
    <property type="project" value="InterPro"/>
</dbReference>
<protein>
    <submittedName>
        <fullName evidence="8">Acetolactate synthase I/II/III large subunit</fullName>
    </submittedName>
</protein>
<dbReference type="InterPro" id="IPR000399">
    <property type="entry name" value="TPP-bd_CS"/>
</dbReference>
<dbReference type="Pfam" id="PF02775">
    <property type="entry name" value="TPP_enzyme_C"/>
    <property type="match status" value="1"/>
</dbReference>
<dbReference type="CDD" id="cd00568">
    <property type="entry name" value="TPP_enzymes"/>
    <property type="match status" value="1"/>
</dbReference>
<dbReference type="SUPFAM" id="SSF52467">
    <property type="entry name" value="DHS-like NAD/FAD-binding domain"/>
    <property type="match status" value="1"/>
</dbReference>
<comment type="cofactor">
    <cofactor evidence="1">
        <name>thiamine diphosphate</name>
        <dbReference type="ChEBI" id="CHEBI:58937"/>
    </cofactor>
</comment>
<dbReference type="Pfam" id="PF00205">
    <property type="entry name" value="TPP_enzyme_M"/>
    <property type="match status" value="1"/>
</dbReference>
<evidence type="ECO:0000256" key="1">
    <source>
        <dbReference type="ARBA" id="ARBA00001964"/>
    </source>
</evidence>
<dbReference type="AlphaFoldDB" id="E5Y9I1"/>
<dbReference type="Proteomes" id="UP000006034">
    <property type="component" value="Unassembled WGS sequence"/>
</dbReference>
<dbReference type="NCBIfam" id="NF004772">
    <property type="entry name" value="PRK06112.1"/>
    <property type="match status" value="1"/>
</dbReference>
<dbReference type="GO" id="GO:0009097">
    <property type="term" value="P:isoleucine biosynthetic process"/>
    <property type="evidence" value="ECO:0007669"/>
    <property type="project" value="TreeGrafter"/>
</dbReference>
<dbReference type="GO" id="GO:0030976">
    <property type="term" value="F:thiamine pyrophosphate binding"/>
    <property type="evidence" value="ECO:0007669"/>
    <property type="project" value="InterPro"/>
</dbReference>
<keyword evidence="3 4" id="KW-0786">Thiamine pyrophosphate</keyword>
<dbReference type="InterPro" id="IPR011766">
    <property type="entry name" value="TPP_enzyme_TPP-bd"/>
</dbReference>
<dbReference type="InterPro" id="IPR045229">
    <property type="entry name" value="TPP_enz"/>
</dbReference>
<accession>E5Y9I1</accession>
<comment type="similarity">
    <text evidence="2 4">Belongs to the TPP enzyme family.</text>
</comment>
<dbReference type="Pfam" id="PF02776">
    <property type="entry name" value="TPP_enzyme_N"/>
    <property type="match status" value="1"/>
</dbReference>
<dbReference type="GO" id="GO:0005948">
    <property type="term" value="C:acetolactate synthase complex"/>
    <property type="evidence" value="ECO:0007669"/>
    <property type="project" value="TreeGrafter"/>
</dbReference>
<dbReference type="eggNOG" id="COG0028">
    <property type="taxonomic scope" value="Bacteria"/>
</dbReference>
<dbReference type="InterPro" id="IPR012001">
    <property type="entry name" value="Thiamin_PyroP_enz_TPP-bd_dom"/>
</dbReference>
<dbReference type="InterPro" id="IPR029061">
    <property type="entry name" value="THDP-binding"/>
</dbReference>
<dbReference type="Gene3D" id="3.40.50.970">
    <property type="match status" value="2"/>
</dbReference>
<dbReference type="CDD" id="cd07035">
    <property type="entry name" value="TPP_PYR_POX_like"/>
    <property type="match status" value="1"/>
</dbReference>
<dbReference type="HOGENOM" id="CLU_013748_3_1_7"/>
<dbReference type="InterPro" id="IPR012000">
    <property type="entry name" value="Thiamin_PyroP_enz_cen_dom"/>
</dbReference>
<dbReference type="RefSeq" id="WP_005029086.1">
    <property type="nucleotide sequence ID" value="NZ_KE150238.1"/>
</dbReference>
<feature type="domain" description="Thiamine pyrophosphate enzyme TPP-binding" evidence="6">
    <location>
        <begin position="406"/>
        <end position="550"/>
    </location>
</feature>
<evidence type="ECO:0000259" key="6">
    <source>
        <dbReference type="Pfam" id="PF02775"/>
    </source>
</evidence>
<dbReference type="STRING" id="563192.HMPREF0179_02896"/>
<keyword evidence="9" id="KW-1185">Reference proteome</keyword>
<evidence type="ECO:0000313" key="8">
    <source>
        <dbReference type="EMBL" id="EFV43373.1"/>
    </source>
</evidence>
<dbReference type="InterPro" id="IPR029035">
    <property type="entry name" value="DHS-like_NAD/FAD-binding_dom"/>
</dbReference>
<dbReference type="GO" id="GO:0009099">
    <property type="term" value="P:L-valine biosynthetic process"/>
    <property type="evidence" value="ECO:0007669"/>
    <property type="project" value="TreeGrafter"/>
</dbReference>
<evidence type="ECO:0000256" key="2">
    <source>
        <dbReference type="ARBA" id="ARBA00007812"/>
    </source>
</evidence>